<evidence type="ECO:0000313" key="3">
    <source>
        <dbReference type="Proteomes" id="UP000275078"/>
    </source>
</evidence>
<evidence type="ECO:0000313" key="2">
    <source>
        <dbReference type="EMBL" id="RPA87404.1"/>
    </source>
</evidence>
<keyword evidence="3" id="KW-1185">Reference proteome</keyword>
<dbReference type="GO" id="GO:0050482">
    <property type="term" value="P:arachidonate secretion"/>
    <property type="evidence" value="ECO:0007669"/>
    <property type="project" value="InterPro"/>
</dbReference>
<keyword evidence="1" id="KW-0732">Signal</keyword>
<feature type="chain" id="PRO_5018261479" description="Secretory phospholipase A2" evidence="1">
    <location>
        <begin position="19"/>
        <end position="170"/>
    </location>
</feature>
<name>A0A3N4J0G9_ASCIM</name>
<dbReference type="InterPro" id="IPR015141">
    <property type="entry name" value="PLipase_A2_prok/fun"/>
</dbReference>
<evidence type="ECO:0000256" key="1">
    <source>
        <dbReference type="SAM" id="SignalP"/>
    </source>
</evidence>
<accession>A0A3N4J0G9</accession>
<proteinExistence type="predicted"/>
<organism evidence="2 3">
    <name type="scientific">Ascobolus immersus RN42</name>
    <dbReference type="NCBI Taxonomy" id="1160509"/>
    <lineage>
        <taxon>Eukaryota</taxon>
        <taxon>Fungi</taxon>
        <taxon>Dikarya</taxon>
        <taxon>Ascomycota</taxon>
        <taxon>Pezizomycotina</taxon>
        <taxon>Pezizomycetes</taxon>
        <taxon>Pezizales</taxon>
        <taxon>Ascobolaceae</taxon>
        <taxon>Ascobolus</taxon>
    </lineage>
</organism>
<dbReference type="InterPro" id="IPR036444">
    <property type="entry name" value="PLipase_A2_dom_sf"/>
</dbReference>
<protein>
    <recommendedName>
        <fullName evidence="4">Secretory phospholipase A2</fullName>
    </recommendedName>
</protein>
<dbReference type="AlphaFoldDB" id="A0A3N4J0G9"/>
<dbReference type="SUPFAM" id="SSF48619">
    <property type="entry name" value="Phospholipase A2, PLA2"/>
    <property type="match status" value="1"/>
</dbReference>
<feature type="signal peptide" evidence="1">
    <location>
        <begin position="1"/>
        <end position="18"/>
    </location>
</feature>
<reference evidence="2 3" key="1">
    <citation type="journal article" date="2018" name="Nat. Ecol. Evol.">
        <title>Pezizomycetes genomes reveal the molecular basis of ectomycorrhizal truffle lifestyle.</title>
        <authorList>
            <person name="Murat C."/>
            <person name="Payen T."/>
            <person name="Noel B."/>
            <person name="Kuo A."/>
            <person name="Morin E."/>
            <person name="Chen J."/>
            <person name="Kohler A."/>
            <person name="Krizsan K."/>
            <person name="Balestrini R."/>
            <person name="Da Silva C."/>
            <person name="Montanini B."/>
            <person name="Hainaut M."/>
            <person name="Levati E."/>
            <person name="Barry K.W."/>
            <person name="Belfiori B."/>
            <person name="Cichocki N."/>
            <person name="Clum A."/>
            <person name="Dockter R.B."/>
            <person name="Fauchery L."/>
            <person name="Guy J."/>
            <person name="Iotti M."/>
            <person name="Le Tacon F."/>
            <person name="Lindquist E.A."/>
            <person name="Lipzen A."/>
            <person name="Malagnac F."/>
            <person name="Mello A."/>
            <person name="Molinier V."/>
            <person name="Miyauchi S."/>
            <person name="Poulain J."/>
            <person name="Riccioni C."/>
            <person name="Rubini A."/>
            <person name="Sitrit Y."/>
            <person name="Splivallo R."/>
            <person name="Traeger S."/>
            <person name="Wang M."/>
            <person name="Zifcakova L."/>
            <person name="Wipf D."/>
            <person name="Zambonelli A."/>
            <person name="Paolocci F."/>
            <person name="Nowrousian M."/>
            <person name="Ottonello S."/>
            <person name="Baldrian P."/>
            <person name="Spatafora J.W."/>
            <person name="Henrissat B."/>
            <person name="Nagy L.G."/>
            <person name="Aury J.M."/>
            <person name="Wincker P."/>
            <person name="Grigoriev I.V."/>
            <person name="Bonfante P."/>
            <person name="Martin F.M."/>
        </authorList>
    </citation>
    <scope>NUCLEOTIDE SEQUENCE [LARGE SCALE GENOMIC DNA]</scope>
    <source>
        <strain evidence="2 3">RN42</strain>
    </source>
</reference>
<dbReference type="Pfam" id="PF09056">
    <property type="entry name" value="Phospholip_A2_3"/>
    <property type="match status" value="1"/>
</dbReference>
<evidence type="ECO:0008006" key="4">
    <source>
        <dbReference type="Google" id="ProtNLM"/>
    </source>
</evidence>
<dbReference type="OrthoDB" id="5120271at2759"/>
<dbReference type="GO" id="GO:0006644">
    <property type="term" value="P:phospholipid metabolic process"/>
    <property type="evidence" value="ECO:0007669"/>
    <property type="project" value="InterPro"/>
</dbReference>
<gene>
    <name evidence="2" type="ORF">BJ508DRAFT_320424</name>
</gene>
<dbReference type="Gene3D" id="1.20.90.10">
    <property type="entry name" value="Phospholipase A2 domain"/>
    <property type="match status" value="1"/>
</dbReference>
<dbReference type="Proteomes" id="UP000275078">
    <property type="component" value="Unassembled WGS sequence"/>
</dbReference>
<dbReference type="EMBL" id="ML119646">
    <property type="protein sequence ID" value="RPA87404.1"/>
    <property type="molecule type" value="Genomic_DNA"/>
</dbReference>
<dbReference type="GO" id="GO:0004623">
    <property type="term" value="F:phospholipase A2 activity"/>
    <property type="evidence" value="ECO:0007669"/>
    <property type="project" value="InterPro"/>
</dbReference>
<sequence length="170" mass="19230">MKLDLVLSLLAIIGLAQALTLPFSFLHLRSASSEELHQLDARETAKAATDRLLFKASLTTFTKARNSKKPASLNWASDGCSKAPDKPLGFDFLPRCRRHDFGYRNYKKQKRLSEKNRKKIDDKFKADLYAYCKKFTGLQSYKGVACRRTADIYYKAVRAAGDGRVFGVKL</sequence>